<dbReference type="Pfam" id="PF10282">
    <property type="entry name" value="Lactonase"/>
    <property type="match status" value="1"/>
</dbReference>
<dbReference type="RefSeq" id="WP_259502611.1">
    <property type="nucleotide sequence ID" value="NZ_JARBWL010000002.1"/>
</dbReference>
<evidence type="ECO:0000256" key="4">
    <source>
        <dbReference type="SAM" id="SignalP"/>
    </source>
</evidence>
<evidence type="ECO:0000256" key="2">
    <source>
        <dbReference type="ARBA" id="ARBA00022526"/>
    </source>
</evidence>
<dbReference type="Gene3D" id="2.130.10.10">
    <property type="entry name" value="YVTN repeat-like/Quinoprotein amine dehydrogenase"/>
    <property type="match status" value="1"/>
</dbReference>
<reference evidence="5 6" key="1">
    <citation type="submission" date="2023-02" db="EMBL/GenBank/DDBJ databases">
        <title>Pseudomonas chrutzelriedensis sp. nov., a potently antifungal strain isolated from moss.</title>
        <authorList>
            <person name="Schnyder A."/>
            <person name="Kalawong R."/>
            <person name="Eberl L."/>
            <person name="Agnoli K."/>
        </authorList>
    </citation>
    <scope>NUCLEOTIDE SEQUENCE [LARGE SCALE GENOMIC DNA]</scope>
    <source>
        <strain evidence="5 6">681</strain>
    </source>
</reference>
<dbReference type="EMBL" id="JARBWL010000002">
    <property type="protein sequence ID" value="MDI2595450.1"/>
    <property type="molecule type" value="Genomic_DNA"/>
</dbReference>
<dbReference type="PANTHER" id="PTHR30344:SF1">
    <property type="entry name" value="6-PHOSPHOGLUCONOLACTONASE"/>
    <property type="match status" value="1"/>
</dbReference>
<sequence>MKMRNFWPLLMAGSVGAMGVQAAPADDYQLLVGSYTAGQSQGIYRLNFDSATGQIDAKPLQVVKSENPSWLTLSKDQHVLFVVNENGPGQKDPVGRVSSYAINPKTHELTLINQVQSLGNEPTHSSLSGDGTHLFVSNYSVVEDPGGTLAVLPVGTDGKLKTVVQLSAHPSSRVNPERQASNHVHSTISSPDGKYVFSNDLGADKIFVYRFDPKANPDLPLTPATPASVSLPPGSGPRHLLFSADGKHAWLTTEMSAQVTVFDYQDGTLKPTQTVDLAAGQPTSDKAGAALHASKDGKFLYVSNRGTANQLLVFSIDPATAQLKELQRRSVEGDHPREFSLDPSGKFLLIANQKSNQIVVVERDAKTGLLGKTVQKLPMDAPSDLKFLVRQ</sequence>
<comment type="caution">
    <text evidence="5">The sequence shown here is derived from an EMBL/GenBank/DDBJ whole genome shotgun (WGS) entry which is preliminary data.</text>
</comment>
<accession>A0ABT6QX07</accession>
<proteinExistence type="inferred from homology"/>
<evidence type="ECO:0000256" key="3">
    <source>
        <dbReference type="SAM" id="MobiDB-lite"/>
    </source>
</evidence>
<dbReference type="InterPro" id="IPR050282">
    <property type="entry name" value="Cycloisomerase_2"/>
</dbReference>
<dbReference type="Proteomes" id="UP001159100">
    <property type="component" value="Unassembled WGS sequence"/>
</dbReference>
<comment type="similarity">
    <text evidence="1">Belongs to the cycloisomerase 2 family.</text>
</comment>
<gene>
    <name evidence="5" type="ORF">POF45_29100</name>
</gene>
<dbReference type="PANTHER" id="PTHR30344">
    <property type="entry name" value="6-PHOSPHOGLUCONOLACTONASE-RELATED"/>
    <property type="match status" value="1"/>
</dbReference>
<organism evidence="5 6">
    <name type="scientific">Pseudomonas fungipugnans</name>
    <dbReference type="NCBI Taxonomy" id="3024217"/>
    <lineage>
        <taxon>Bacteria</taxon>
        <taxon>Pseudomonadati</taxon>
        <taxon>Pseudomonadota</taxon>
        <taxon>Gammaproteobacteria</taxon>
        <taxon>Pseudomonadales</taxon>
        <taxon>Pseudomonadaceae</taxon>
        <taxon>Pseudomonas</taxon>
    </lineage>
</organism>
<keyword evidence="2" id="KW-0313">Glucose metabolism</keyword>
<dbReference type="SUPFAM" id="SSF51004">
    <property type="entry name" value="C-terminal (heme d1) domain of cytochrome cd1-nitrite reductase"/>
    <property type="match status" value="1"/>
</dbReference>
<dbReference type="InterPro" id="IPR019405">
    <property type="entry name" value="Lactonase_7-beta_prop"/>
</dbReference>
<feature type="chain" id="PRO_5046508519" evidence="4">
    <location>
        <begin position="23"/>
        <end position="391"/>
    </location>
</feature>
<keyword evidence="6" id="KW-1185">Reference proteome</keyword>
<protein>
    <submittedName>
        <fullName evidence="5">Lactonase family protein</fullName>
    </submittedName>
</protein>
<dbReference type="InterPro" id="IPR015943">
    <property type="entry name" value="WD40/YVTN_repeat-like_dom_sf"/>
</dbReference>
<evidence type="ECO:0000313" key="5">
    <source>
        <dbReference type="EMBL" id="MDI2595450.1"/>
    </source>
</evidence>
<name>A0ABT6QX07_9PSED</name>
<evidence type="ECO:0000256" key="1">
    <source>
        <dbReference type="ARBA" id="ARBA00005564"/>
    </source>
</evidence>
<evidence type="ECO:0000313" key="6">
    <source>
        <dbReference type="Proteomes" id="UP001159100"/>
    </source>
</evidence>
<feature type="signal peptide" evidence="4">
    <location>
        <begin position="1"/>
        <end position="22"/>
    </location>
</feature>
<keyword evidence="2" id="KW-0119">Carbohydrate metabolism</keyword>
<feature type="region of interest" description="Disordered" evidence="3">
    <location>
        <begin position="168"/>
        <end position="189"/>
    </location>
</feature>
<keyword evidence="4" id="KW-0732">Signal</keyword>
<dbReference type="InterPro" id="IPR011048">
    <property type="entry name" value="Haem_d1_sf"/>
</dbReference>